<sequence>TYIYDGLKNAGNLGMTTAAGLYQSFVGFILLLSANLIVRKIDPDSALF</sequence>
<protein>
    <submittedName>
        <fullName evidence="2">Sugar ABC transporter permease</fullName>
    </submittedName>
</protein>
<keyword evidence="1" id="KW-0812">Transmembrane</keyword>
<feature type="non-terminal residue" evidence="2">
    <location>
        <position position="1"/>
    </location>
</feature>
<name>A0A929QSD7_ABIDE</name>
<dbReference type="Proteomes" id="UP000757900">
    <property type="component" value="Unassembled WGS sequence"/>
</dbReference>
<gene>
    <name evidence="2" type="ORF">HXK00_03050</name>
</gene>
<dbReference type="AlphaFoldDB" id="A0A929QSD7"/>
<evidence type="ECO:0000256" key="1">
    <source>
        <dbReference type="SAM" id="Phobius"/>
    </source>
</evidence>
<feature type="transmembrane region" description="Helical" evidence="1">
    <location>
        <begin position="20"/>
        <end position="38"/>
    </location>
</feature>
<evidence type="ECO:0000313" key="2">
    <source>
        <dbReference type="EMBL" id="MBF0934608.1"/>
    </source>
</evidence>
<organism evidence="2 3">
    <name type="scientific">Abiotrophia defectiva</name>
    <name type="common">Streptococcus defectivus</name>
    <dbReference type="NCBI Taxonomy" id="46125"/>
    <lineage>
        <taxon>Bacteria</taxon>
        <taxon>Bacillati</taxon>
        <taxon>Bacillota</taxon>
        <taxon>Bacilli</taxon>
        <taxon>Lactobacillales</taxon>
        <taxon>Aerococcaceae</taxon>
        <taxon>Abiotrophia</taxon>
    </lineage>
</organism>
<dbReference type="EMBL" id="JABZFV010000041">
    <property type="protein sequence ID" value="MBF0934608.1"/>
    <property type="molecule type" value="Genomic_DNA"/>
</dbReference>
<keyword evidence="1" id="KW-1133">Transmembrane helix</keyword>
<comment type="caution">
    <text evidence="2">The sequence shown here is derived from an EMBL/GenBank/DDBJ whole genome shotgun (WGS) entry which is preliminary data.</text>
</comment>
<keyword evidence="1" id="KW-0472">Membrane</keyword>
<accession>A0A929QSD7</accession>
<evidence type="ECO:0000313" key="3">
    <source>
        <dbReference type="Proteomes" id="UP000757900"/>
    </source>
</evidence>
<proteinExistence type="predicted"/>
<reference evidence="2" key="1">
    <citation type="submission" date="2020-04" db="EMBL/GenBank/DDBJ databases">
        <title>Deep metagenomics examines the oral microbiome during advanced dental caries in children, revealing novel taxa and co-occurrences with host molecules.</title>
        <authorList>
            <person name="Baker J.L."/>
            <person name="Morton J.T."/>
            <person name="Dinis M."/>
            <person name="Alvarez R."/>
            <person name="Tran N.C."/>
            <person name="Knight R."/>
            <person name="Edlund A."/>
        </authorList>
    </citation>
    <scope>NUCLEOTIDE SEQUENCE</scope>
    <source>
        <strain evidence="2">JCVI_23_bin.16</strain>
    </source>
</reference>